<dbReference type="InterPro" id="IPR020941">
    <property type="entry name" value="SUFU-like_domain"/>
</dbReference>
<keyword evidence="3" id="KW-1185">Reference proteome</keyword>
<dbReference type="Pfam" id="PF05076">
    <property type="entry name" value="SUFU"/>
    <property type="match status" value="1"/>
</dbReference>
<dbReference type="KEGG" id="sseo:D0Z67_18275"/>
<protein>
    <submittedName>
        <fullName evidence="2">Suppressor of fused domain protein</fullName>
    </submittedName>
</protein>
<name>A0A4P6U7F0_STRSO</name>
<dbReference type="OrthoDB" id="3821329at2"/>
<feature type="domain" description="Suppressor of fused-like" evidence="1">
    <location>
        <begin position="144"/>
        <end position="213"/>
    </location>
</feature>
<evidence type="ECO:0000313" key="2">
    <source>
        <dbReference type="EMBL" id="QBJ94228.1"/>
    </source>
</evidence>
<reference evidence="2 3" key="1">
    <citation type="submission" date="2018-08" db="EMBL/GenBank/DDBJ databases">
        <title>The complete genome sequence of Streptomyces seoulensis, a pioneer strain for nickel superoxide dismutase discovery.</title>
        <authorList>
            <person name="Shin J."/>
            <person name="Lee J.-S."/>
            <person name="Lee E.-J."/>
            <person name="Youn H.-D."/>
        </authorList>
    </citation>
    <scope>NUCLEOTIDE SEQUENCE [LARGE SCALE GENOMIC DNA]</scope>
    <source>
        <strain evidence="2 3">KCTC 9819</strain>
    </source>
</reference>
<accession>A0A4P6U7F0</accession>
<gene>
    <name evidence="2" type="ORF">D0Z67_18275</name>
</gene>
<evidence type="ECO:0000259" key="1">
    <source>
        <dbReference type="Pfam" id="PF05076"/>
    </source>
</evidence>
<dbReference type="STRING" id="73044.GCA_000725795_02397"/>
<sequence length="223" mass="24856">MPGLPEQSRGQAVGCADEACERVRNEEMTMESLIGSRQGVLDRHLRRFWPGTQHVDGRWNAGPIDEVLPDFRVRCIEPTDPSEPWVYVSMGASIVGEGAHEFALLSPYAFQRHLETVTMVAHWQAVGRNADVGSVLALGWPWMEGSEADHLVVAPLHAYPSGYDSFLDGNQEVDILWLIPIYANEAAYVRRRGFEALEDRFERADVNLLDPRRGSVLGTAVVS</sequence>
<evidence type="ECO:0000313" key="3">
    <source>
        <dbReference type="Proteomes" id="UP000292547"/>
    </source>
</evidence>
<organism evidence="2 3">
    <name type="scientific">Streptomyces seoulensis</name>
    <dbReference type="NCBI Taxonomy" id="73044"/>
    <lineage>
        <taxon>Bacteria</taxon>
        <taxon>Bacillati</taxon>
        <taxon>Actinomycetota</taxon>
        <taxon>Actinomycetes</taxon>
        <taxon>Kitasatosporales</taxon>
        <taxon>Streptomycetaceae</taxon>
        <taxon>Streptomyces</taxon>
    </lineage>
</organism>
<proteinExistence type="predicted"/>
<dbReference type="AlphaFoldDB" id="A0A4P6U7F0"/>
<dbReference type="Proteomes" id="UP000292547">
    <property type="component" value="Chromosome"/>
</dbReference>
<dbReference type="EMBL" id="CP032229">
    <property type="protein sequence ID" value="QBJ94228.1"/>
    <property type="molecule type" value="Genomic_DNA"/>
</dbReference>